<sequence>MSGSEGPPAPGVLLYTTEDGRTRLACRFEADTLWLTQAQMAELFQTSVPNINIHLRQIFAEGELDPAATIKSYLMVRTEGARPLEAAATALPERRKARARKDGGA</sequence>
<organism evidence="1 2">
    <name type="scientific">Caldovatus sediminis</name>
    <dbReference type="NCBI Taxonomy" id="2041189"/>
    <lineage>
        <taxon>Bacteria</taxon>
        <taxon>Pseudomonadati</taxon>
        <taxon>Pseudomonadota</taxon>
        <taxon>Alphaproteobacteria</taxon>
        <taxon>Acetobacterales</taxon>
        <taxon>Roseomonadaceae</taxon>
        <taxon>Caldovatus</taxon>
    </lineage>
</organism>
<protein>
    <submittedName>
        <fullName evidence="1">Uncharacterized protein</fullName>
    </submittedName>
</protein>
<keyword evidence="2" id="KW-1185">Reference proteome</keyword>
<dbReference type="Proteomes" id="UP000597507">
    <property type="component" value="Unassembled WGS sequence"/>
</dbReference>
<dbReference type="EMBL" id="BMKS01000008">
    <property type="protein sequence ID" value="GGG39188.1"/>
    <property type="molecule type" value="Genomic_DNA"/>
</dbReference>
<proteinExistence type="predicted"/>
<dbReference type="RefSeq" id="WP_188901325.1">
    <property type="nucleotide sequence ID" value="NZ_BMKS01000008.1"/>
</dbReference>
<evidence type="ECO:0000313" key="1">
    <source>
        <dbReference type="EMBL" id="GGG39188.1"/>
    </source>
</evidence>
<dbReference type="PANTHER" id="PTHR35810">
    <property type="entry name" value="CYTOPLASMIC PROTEIN-RELATED"/>
    <property type="match status" value="1"/>
</dbReference>
<dbReference type="AlphaFoldDB" id="A0A8J2ZD25"/>
<accession>A0A8J2ZD25</accession>
<evidence type="ECO:0000313" key="2">
    <source>
        <dbReference type="Proteomes" id="UP000597507"/>
    </source>
</evidence>
<name>A0A8J2ZD25_9PROT</name>
<reference evidence="1 2" key="1">
    <citation type="journal article" date="2014" name="Int. J. Syst. Evol. Microbiol.">
        <title>Complete genome sequence of Corynebacterium casei LMG S-19264T (=DSM 44701T), isolated from a smear-ripened cheese.</title>
        <authorList>
            <consortium name="US DOE Joint Genome Institute (JGI-PGF)"/>
            <person name="Walter F."/>
            <person name="Albersmeier A."/>
            <person name="Kalinowski J."/>
            <person name="Ruckert C."/>
        </authorList>
    </citation>
    <scope>NUCLEOTIDE SEQUENCE [LARGE SCALE GENOMIC DNA]</scope>
    <source>
        <strain evidence="1 2">CGMCC 1.16330</strain>
    </source>
</reference>
<dbReference type="PANTHER" id="PTHR35810:SF1">
    <property type="entry name" value="CYTOPLASMIC PROTEIN"/>
    <property type="match status" value="1"/>
</dbReference>
<comment type="caution">
    <text evidence="1">The sequence shown here is derived from an EMBL/GenBank/DDBJ whole genome shotgun (WGS) entry which is preliminary data.</text>
</comment>
<gene>
    <name evidence="1" type="ORF">GCM10010964_28450</name>
</gene>